<name>H5UUZ9_9MICO</name>
<feature type="domain" description="SAM-dependent MTase RsmB/NOP-type" evidence="7">
    <location>
        <begin position="199"/>
        <end position="518"/>
    </location>
</feature>
<dbReference type="SUPFAM" id="SSF53335">
    <property type="entry name" value="S-adenosyl-L-methionine-dependent methyltransferases"/>
    <property type="match status" value="1"/>
</dbReference>
<dbReference type="GO" id="GO:0008173">
    <property type="term" value="F:RNA methyltransferase activity"/>
    <property type="evidence" value="ECO:0007669"/>
    <property type="project" value="InterPro"/>
</dbReference>
<dbReference type="eggNOG" id="COG0781">
    <property type="taxonomic scope" value="Bacteria"/>
</dbReference>
<dbReference type="STRING" id="1089455.MOPEL_130_01640"/>
<evidence type="ECO:0000256" key="1">
    <source>
        <dbReference type="ARBA" id="ARBA00022603"/>
    </source>
</evidence>
<evidence type="ECO:0000259" key="7">
    <source>
        <dbReference type="PROSITE" id="PS51686"/>
    </source>
</evidence>
<feature type="compositionally biased region" description="Basic and acidic residues" evidence="6">
    <location>
        <begin position="20"/>
        <end position="30"/>
    </location>
</feature>
<keyword evidence="3 5" id="KW-0949">S-adenosyl-L-methionine</keyword>
<dbReference type="GO" id="GO:0006355">
    <property type="term" value="P:regulation of DNA-templated transcription"/>
    <property type="evidence" value="ECO:0007669"/>
    <property type="project" value="InterPro"/>
</dbReference>
<dbReference type="Pfam" id="PF01189">
    <property type="entry name" value="Methyltr_RsmB-F"/>
    <property type="match status" value="1"/>
</dbReference>
<feature type="active site" description="Nucleophile" evidence="5">
    <location>
        <position position="443"/>
    </location>
</feature>
<dbReference type="Gene3D" id="1.10.940.10">
    <property type="entry name" value="NusB-like"/>
    <property type="match status" value="1"/>
</dbReference>
<evidence type="ECO:0000313" key="8">
    <source>
        <dbReference type="EMBL" id="GAB49557.1"/>
    </source>
</evidence>
<feature type="binding site" evidence="5">
    <location>
        <position position="390"/>
    </location>
    <ligand>
        <name>S-adenosyl-L-methionine</name>
        <dbReference type="ChEBI" id="CHEBI:59789"/>
    </ligand>
</feature>
<dbReference type="PANTHER" id="PTHR22807:SF53">
    <property type="entry name" value="RIBOSOMAL RNA SMALL SUBUNIT METHYLTRANSFERASE B-RELATED"/>
    <property type="match status" value="1"/>
</dbReference>
<evidence type="ECO:0000256" key="3">
    <source>
        <dbReference type="ARBA" id="ARBA00022691"/>
    </source>
</evidence>
<dbReference type="GO" id="GO:0001510">
    <property type="term" value="P:RNA methylation"/>
    <property type="evidence" value="ECO:0007669"/>
    <property type="project" value="InterPro"/>
</dbReference>
<evidence type="ECO:0000256" key="6">
    <source>
        <dbReference type="SAM" id="MobiDB-lite"/>
    </source>
</evidence>
<comment type="similarity">
    <text evidence="5">Belongs to the class I-like SAM-binding methyltransferase superfamily. RsmB/NOP family.</text>
</comment>
<dbReference type="InterPro" id="IPR035926">
    <property type="entry name" value="NusB-like_sf"/>
</dbReference>
<evidence type="ECO:0000313" key="9">
    <source>
        <dbReference type="Proteomes" id="UP000004367"/>
    </source>
</evidence>
<accession>H5UUZ9</accession>
<dbReference type="Proteomes" id="UP000004367">
    <property type="component" value="Unassembled WGS sequence"/>
</dbReference>
<dbReference type="InterPro" id="IPR049560">
    <property type="entry name" value="MeTrfase_RsmB-F_NOP2_cat"/>
</dbReference>
<dbReference type="eggNOG" id="COG0144">
    <property type="taxonomic scope" value="Bacteria"/>
</dbReference>
<feature type="binding site" evidence="5">
    <location>
        <position position="372"/>
    </location>
    <ligand>
        <name>S-adenosyl-L-methionine</name>
        <dbReference type="ChEBI" id="CHEBI:59789"/>
    </ligand>
</feature>
<organism evidence="8 9">
    <name type="scientific">Mobilicoccus pelagius NBRC 104925</name>
    <dbReference type="NCBI Taxonomy" id="1089455"/>
    <lineage>
        <taxon>Bacteria</taxon>
        <taxon>Bacillati</taxon>
        <taxon>Actinomycetota</taxon>
        <taxon>Actinomycetes</taxon>
        <taxon>Micrococcales</taxon>
        <taxon>Dermatophilaceae</taxon>
        <taxon>Mobilicoccus</taxon>
    </lineage>
</organism>
<feature type="binding site" evidence="5">
    <location>
        <begin position="318"/>
        <end position="324"/>
    </location>
    <ligand>
        <name>S-adenosyl-L-methionine</name>
        <dbReference type="ChEBI" id="CHEBI:59789"/>
    </ligand>
</feature>
<dbReference type="Pfam" id="PF01029">
    <property type="entry name" value="NusB"/>
    <property type="match status" value="1"/>
</dbReference>
<protein>
    <submittedName>
        <fullName evidence="8">Putative rRNA methyltransferase</fullName>
    </submittedName>
</protein>
<dbReference type="InterPro" id="IPR029063">
    <property type="entry name" value="SAM-dependent_MTases_sf"/>
</dbReference>
<dbReference type="InterPro" id="IPR006027">
    <property type="entry name" value="NusB_RsmB_TIM44"/>
</dbReference>
<dbReference type="EMBL" id="BAFE01000089">
    <property type="protein sequence ID" value="GAB49557.1"/>
    <property type="molecule type" value="Genomic_DNA"/>
</dbReference>
<dbReference type="PROSITE" id="PS51686">
    <property type="entry name" value="SAM_MT_RSMB_NOP"/>
    <property type="match status" value="1"/>
</dbReference>
<dbReference type="PRINTS" id="PR02008">
    <property type="entry name" value="RCMTFAMILY"/>
</dbReference>
<feature type="binding site" evidence="5">
    <location>
        <position position="343"/>
    </location>
    <ligand>
        <name>S-adenosyl-L-methionine</name>
        <dbReference type="ChEBI" id="CHEBI:59789"/>
    </ligand>
</feature>
<keyword evidence="2 5" id="KW-0808">Transferase</keyword>
<comment type="caution">
    <text evidence="8">The sequence shown here is derived from an EMBL/GenBank/DDBJ whole genome shotgun (WGS) entry which is preliminary data.</text>
</comment>
<gene>
    <name evidence="8" type="ORF">MOPEL_130_01640</name>
</gene>
<dbReference type="GO" id="GO:0003723">
    <property type="term" value="F:RNA binding"/>
    <property type="evidence" value="ECO:0007669"/>
    <property type="project" value="UniProtKB-UniRule"/>
</dbReference>
<dbReference type="Gene3D" id="3.40.50.150">
    <property type="entry name" value="Vaccinia Virus protein VP39"/>
    <property type="match status" value="1"/>
</dbReference>
<evidence type="ECO:0000256" key="2">
    <source>
        <dbReference type="ARBA" id="ARBA00022679"/>
    </source>
</evidence>
<dbReference type="InterPro" id="IPR001678">
    <property type="entry name" value="MeTrfase_RsmB-F_NOP2_dom"/>
</dbReference>
<dbReference type="AlphaFoldDB" id="H5UUZ9"/>
<keyword evidence="4 5" id="KW-0694">RNA-binding</keyword>
<dbReference type="SUPFAM" id="SSF48013">
    <property type="entry name" value="NusB-like"/>
    <property type="match status" value="1"/>
</dbReference>
<evidence type="ECO:0000256" key="5">
    <source>
        <dbReference type="PROSITE-ProRule" id="PRU01023"/>
    </source>
</evidence>
<evidence type="ECO:0000256" key="4">
    <source>
        <dbReference type="ARBA" id="ARBA00022884"/>
    </source>
</evidence>
<reference evidence="8 9" key="1">
    <citation type="submission" date="2012-02" db="EMBL/GenBank/DDBJ databases">
        <title>Whole genome shotgun sequence of Mobilicoccus pelagius NBRC 104925.</title>
        <authorList>
            <person name="Yoshida Y."/>
            <person name="Hosoyama A."/>
            <person name="Tsuchikane K."/>
            <person name="Katsumata H."/>
            <person name="Yamazaki S."/>
            <person name="Fujita N."/>
        </authorList>
    </citation>
    <scope>NUCLEOTIDE SEQUENCE [LARGE SCALE GENOMIC DNA]</scope>
    <source>
        <strain evidence="8 9">NBRC 104925</strain>
    </source>
</reference>
<feature type="region of interest" description="Disordered" evidence="6">
    <location>
        <begin position="1"/>
        <end position="30"/>
    </location>
</feature>
<keyword evidence="9" id="KW-1185">Reference proteome</keyword>
<proteinExistence type="inferred from homology"/>
<dbReference type="PANTHER" id="PTHR22807">
    <property type="entry name" value="NOP2 YEAST -RELATED NOL1/NOP2/FMU SUN DOMAIN-CONTAINING"/>
    <property type="match status" value="1"/>
</dbReference>
<keyword evidence="1 5" id="KW-0489">Methyltransferase</keyword>
<sequence length="519" mass="55098">MSHGGQARYSDPARRSAQRPSERRRQADPARRVAFASLRAISDGAYANLDLPGRLRDARLGARDAAFATELVYGVTRMRGFYDAVIARGAGRDVEKIDAPVLDALRLGAHQLLGMRVPAHAAVDATVGLVRSEIGAGPASFTNAVLRRVSERSAERWRDLLAPHADLPADDAGSERLDLEDVAVAHSHPAWIVRALRTALLAHGTSTPDTVDADLLAVLRADNHPADVALVARPGLVDPEELLEAGGRPGPYAPTAVVLDRGGDPGRFRAVREGRAAVQDEGSQLLVHALVRAYDDLTAGRVDDPAASPDGPRWLDLAAGPGGKAALLAALSIPRGAQLFCNEVSEHRAELVESTLGAAMDAGAEVFVGVGDGRGVGAEEPDSFDLVLLDAPCTGLGALRRRPDARWRRVPADVADLTALQEELLVSALGALRPGGVLAYATCSPHDAETLQVLRRVLATRDDVRLLDAPAYLDAAAVTPLPDLRPRIDAGDLAARTVQLWPHRHGTDAMFLALLARDR</sequence>
<dbReference type="InterPro" id="IPR023267">
    <property type="entry name" value="RCMT"/>
</dbReference>